<dbReference type="GO" id="GO:0034501">
    <property type="term" value="P:protein localization to kinetochore"/>
    <property type="evidence" value="ECO:0007669"/>
    <property type="project" value="TreeGrafter"/>
</dbReference>
<evidence type="ECO:0000256" key="1">
    <source>
        <dbReference type="SAM" id="MobiDB-lite"/>
    </source>
</evidence>
<feature type="domain" description="DM2" evidence="2">
    <location>
        <begin position="118"/>
        <end position="345"/>
    </location>
</feature>
<sequence>MDRYLLLLTWGEVERGPDAAWAEGSARPPGERGAAAGASGKAVRGVAGAELRARLVGRESTQEAWARGTVPRLPLAASCPRAGGGRSALGLLARLSVALHLFLLRPLSESFFFPPGLTAANVYHILKRSINASVNPEDSTFPACSVGGIPGSKKWFFAVQAICGFYQFCSSDWQEIHFDTEKDKTEDVLQTNIEECLSAVECFEEEDSNSRESLSLADLYEESAENLHQLSDKLPVPGRAMIDIILLPSDKDPPKLKDCLPTVGALKHLREWYSAKITIAGSHCEINCQKIAEYLSADVVPLEDLRNVIDTKELWRGKIQIWERKFGLEISFPEFCLKGVTPKNFSTSTLNTDFLAKKIISKDKNTLPKVFHYYGPALEFVQMVKLSDLPSCYMSDIEFELGLTKNNTKENSVLLLEQISSLCGKVGALFVLPCTVSNVLIPPPNQLSSRKWKEYIAKKPKTINVPDVEVKGECSSYYLLLQGNGTGRCKATLIYSANQINGSFALSLIHGKMKTNMEGAKLSSPFDLLLPQFSGEQVIQREKQLANIQVLTLKACLRRKRSAKQPETISMAELKSLLILTREHFLDRFDAAIPKVLLRNTGKNILSDFSPVEPDSSSLMETNSLEWPERHVLQNLETFEKAKQKMRAGSLPRSSEQLLGHRDGPRDSITLLDAKELLKHFTSDGLPVGELRPLPIQKGEKTFVLTPELSPRKLQVLPFEKASVCHYHGIEYCLDDRKALERDGGFAELQSRLIRYETQTTCTRESVLAPAVLSPFPSPAILSEPGSVPDREALQSEPRTAVSCLKRRSQDLNCLHHKKRLVKSESSDSLLSQTSGNSHCSHHHVVISRKPQAERSLSATCPLVVVPSCETPNVSTKGSSGQKSMHESKTSRQTKESRSQKHTRILKEVVTETLKKHSITEAHKCFTACSQRLFEISKFYLKDLKTSRGLFEEMKKITNKNAVQVIEWELEKSSKK</sequence>
<organism evidence="5 6">
    <name type="scientific">Carlito syrichta</name>
    <name type="common">Philippine tarsier</name>
    <name type="synonym">Tarsius syrichta</name>
    <dbReference type="NCBI Taxonomy" id="1868482"/>
    <lineage>
        <taxon>Eukaryota</taxon>
        <taxon>Metazoa</taxon>
        <taxon>Chordata</taxon>
        <taxon>Craniata</taxon>
        <taxon>Vertebrata</taxon>
        <taxon>Euteleostomi</taxon>
        <taxon>Mammalia</taxon>
        <taxon>Eutheria</taxon>
        <taxon>Euarchontoglires</taxon>
        <taxon>Primates</taxon>
        <taxon>Haplorrhini</taxon>
        <taxon>Tarsiiformes</taxon>
        <taxon>Tarsiidae</taxon>
        <taxon>Carlito</taxon>
    </lineage>
</organism>
<dbReference type="Pfam" id="PF14920">
    <property type="entry name" value="MTBP_C"/>
    <property type="match status" value="1"/>
</dbReference>
<dbReference type="GO" id="GO:0007089">
    <property type="term" value="P:traversing start control point of mitotic cell cycle"/>
    <property type="evidence" value="ECO:0007669"/>
    <property type="project" value="TreeGrafter"/>
</dbReference>
<proteinExistence type="predicted"/>
<dbReference type="InterPro" id="IPR039061">
    <property type="entry name" value="MTBP"/>
</dbReference>
<feature type="region of interest" description="Disordered" evidence="1">
    <location>
        <begin position="20"/>
        <end position="39"/>
    </location>
</feature>
<dbReference type="Proteomes" id="UP000189704">
    <property type="component" value="Unplaced"/>
</dbReference>
<dbReference type="KEGG" id="csyr:103260224"/>
<feature type="region of interest" description="Disordered" evidence="1">
    <location>
        <begin position="871"/>
        <end position="903"/>
    </location>
</feature>
<evidence type="ECO:0000259" key="2">
    <source>
        <dbReference type="Pfam" id="PF14918"/>
    </source>
</evidence>
<dbReference type="GO" id="GO:0000776">
    <property type="term" value="C:kinetochore"/>
    <property type="evidence" value="ECO:0007669"/>
    <property type="project" value="TreeGrafter"/>
</dbReference>
<feature type="domain" description="MDN2-binding protein C-terminal" evidence="4">
    <location>
        <begin position="707"/>
        <end position="966"/>
    </location>
</feature>
<dbReference type="PANTHER" id="PTHR14382:SF1">
    <property type="entry name" value="MDM2-BINDING PROTEIN"/>
    <property type="match status" value="1"/>
</dbReference>
<name>A0A3Q0E0Y7_CARSF</name>
<dbReference type="CTD" id="27085"/>
<dbReference type="InterPro" id="IPR029421">
    <property type="entry name" value="MTBP_N"/>
</dbReference>
<dbReference type="STRING" id="1868482.ENSTSYP00000005520"/>
<dbReference type="OrthoDB" id="8633268at2759"/>
<dbReference type="InterPro" id="IPR029418">
    <property type="entry name" value="MTBP_C"/>
</dbReference>
<dbReference type="PANTHER" id="PTHR14382">
    <property type="entry name" value="MDM2-BINDING PROTEIN"/>
    <property type="match status" value="1"/>
</dbReference>
<evidence type="ECO:0000313" key="6">
    <source>
        <dbReference type="RefSeq" id="XP_021567915.1"/>
    </source>
</evidence>
<dbReference type="RefSeq" id="XP_021567915.1">
    <property type="nucleotide sequence ID" value="XM_021712240.1"/>
</dbReference>
<feature type="domain" description="DM2" evidence="3">
    <location>
        <begin position="369"/>
        <end position="703"/>
    </location>
</feature>
<dbReference type="GO" id="GO:0031396">
    <property type="term" value="P:regulation of protein ubiquitination"/>
    <property type="evidence" value="ECO:0007669"/>
    <property type="project" value="InterPro"/>
</dbReference>
<feature type="compositionally biased region" description="Low complexity" evidence="1">
    <location>
        <begin position="24"/>
        <end position="39"/>
    </location>
</feature>
<reference evidence="6" key="1">
    <citation type="submission" date="2025-08" db="UniProtKB">
        <authorList>
            <consortium name="RefSeq"/>
        </authorList>
    </citation>
    <scope>IDENTIFICATION</scope>
</reference>
<feature type="compositionally biased region" description="Polar residues" evidence="1">
    <location>
        <begin position="871"/>
        <end position="883"/>
    </location>
</feature>
<dbReference type="GeneID" id="103260224"/>
<evidence type="ECO:0000259" key="3">
    <source>
        <dbReference type="Pfam" id="PF14919"/>
    </source>
</evidence>
<keyword evidence="5" id="KW-1185">Reference proteome</keyword>
<protein>
    <submittedName>
        <fullName evidence="6">Mdm2-binding protein</fullName>
    </submittedName>
</protein>
<gene>
    <name evidence="6" type="primary">MTBP</name>
</gene>
<dbReference type="InterPro" id="IPR029420">
    <property type="entry name" value="MTBP_central"/>
</dbReference>
<dbReference type="Pfam" id="PF14919">
    <property type="entry name" value="MTBP_mid"/>
    <property type="match status" value="1"/>
</dbReference>
<evidence type="ECO:0000313" key="5">
    <source>
        <dbReference type="Proteomes" id="UP000189704"/>
    </source>
</evidence>
<evidence type="ECO:0000259" key="4">
    <source>
        <dbReference type="Pfam" id="PF14920"/>
    </source>
</evidence>
<feature type="compositionally biased region" description="Basic and acidic residues" evidence="1">
    <location>
        <begin position="884"/>
        <end position="903"/>
    </location>
</feature>
<accession>A0A3Q0E0Y7</accession>
<dbReference type="AlphaFoldDB" id="A0A3Q0E0Y7"/>
<dbReference type="Pfam" id="PF14918">
    <property type="entry name" value="MTBP_N"/>
    <property type="match status" value="1"/>
</dbReference>